<evidence type="ECO:0000256" key="1">
    <source>
        <dbReference type="SAM" id="SignalP"/>
    </source>
</evidence>
<sequence>MPRCLQCGACPVLLFLCCLGFFLAFKATAANTVQEGTPVDISKMLGEVHGKMFDYVYMKSESLILTDSTANLDLEQLTVTYIRKRKQAVLVNSGHIIRQPAETGTFKSN</sequence>
<feature type="chain" id="PRO_5004733897" evidence="1">
    <location>
        <begin position="30"/>
        <end position="109"/>
    </location>
</feature>
<protein>
    <submittedName>
        <fullName evidence="2">Putative secreted protein</fullName>
    </submittedName>
</protein>
<name>V5GPA4_IXORI</name>
<feature type="signal peptide" evidence="1">
    <location>
        <begin position="1"/>
        <end position="29"/>
    </location>
</feature>
<evidence type="ECO:0000313" key="2">
    <source>
        <dbReference type="EMBL" id="JAB72235.1"/>
    </source>
</evidence>
<dbReference type="EMBL" id="GANP01012233">
    <property type="protein sequence ID" value="JAB72235.1"/>
    <property type="molecule type" value="mRNA"/>
</dbReference>
<accession>V5GPA4</accession>
<keyword evidence="1" id="KW-0732">Signal</keyword>
<organism evidence="2">
    <name type="scientific">Ixodes ricinus</name>
    <name type="common">Common tick</name>
    <name type="synonym">Acarus ricinus</name>
    <dbReference type="NCBI Taxonomy" id="34613"/>
    <lineage>
        <taxon>Eukaryota</taxon>
        <taxon>Metazoa</taxon>
        <taxon>Ecdysozoa</taxon>
        <taxon>Arthropoda</taxon>
        <taxon>Chelicerata</taxon>
        <taxon>Arachnida</taxon>
        <taxon>Acari</taxon>
        <taxon>Parasitiformes</taxon>
        <taxon>Ixodida</taxon>
        <taxon>Ixodoidea</taxon>
        <taxon>Ixodidae</taxon>
        <taxon>Ixodinae</taxon>
        <taxon>Ixodes</taxon>
    </lineage>
</organism>
<dbReference type="AlphaFoldDB" id="V5GPA4"/>
<proteinExistence type="evidence at transcript level"/>
<reference evidence="2" key="1">
    <citation type="journal article" date="2015" name="Sci. Rep.">
        <title>Tissue- and time-dependent transcription in Ixodes ricinus salivary glands and midguts when blood feeding on the vertebrate host.</title>
        <authorList>
            <person name="Kotsyfakis M."/>
            <person name="Schwarz A."/>
            <person name="Erhart J."/>
            <person name="Ribeiro J.M."/>
        </authorList>
    </citation>
    <scope>NUCLEOTIDE SEQUENCE</scope>
    <source>
        <tissue evidence="2">Salivary gland and midgut</tissue>
    </source>
</reference>